<keyword evidence="9" id="KW-0378">Hydrolase</keyword>
<dbReference type="GO" id="GO:0043137">
    <property type="term" value="P:DNA replication, removal of RNA primer"/>
    <property type="evidence" value="ECO:0007669"/>
    <property type="project" value="TreeGrafter"/>
</dbReference>
<keyword evidence="6" id="KW-0540">Nuclease</keyword>
<dbReference type="InterPro" id="IPR036397">
    <property type="entry name" value="RNaseH_sf"/>
</dbReference>
<evidence type="ECO:0000256" key="7">
    <source>
        <dbReference type="ARBA" id="ARBA00022723"/>
    </source>
</evidence>
<evidence type="ECO:0000256" key="5">
    <source>
        <dbReference type="ARBA" id="ARBA00012180"/>
    </source>
</evidence>
<sequence length="148" mass="16983">MVKHYELYTDGACQPNPGTGGWAFAIYERGLARDRITKSGRQENTTNNRMELQAVVEGFEHFLTNCVGTLHLFSDSQYLVNGIEKWCDGWASRGWVKKDNKPVLNRDLWERIYKLKNNMALKCTFVRGHTGNHFNELCDELAVKAIDV</sequence>
<dbReference type="CDD" id="cd09278">
    <property type="entry name" value="RNase_HI_prokaryote_like"/>
    <property type="match status" value="1"/>
</dbReference>
<dbReference type="PROSITE" id="PS50879">
    <property type="entry name" value="RNASE_H_1"/>
    <property type="match status" value="1"/>
</dbReference>
<dbReference type="PANTHER" id="PTHR10642">
    <property type="entry name" value="RIBONUCLEASE H1"/>
    <property type="match status" value="1"/>
</dbReference>
<evidence type="ECO:0000256" key="8">
    <source>
        <dbReference type="ARBA" id="ARBA00022759"/>
    </source>
</evidence>
<dbReference type="SUPFAM" id="SSF53098">
    <property type="entry name" value="Ribonuclease H-like"/>
    <property type="match status" value="1"/>
</dbReference>
<evidence type="ECO:0000256" key="4">
    <source>
        <dbReference type="ARBA" id="ARBA00011245"/>
    </source>
</evidence>
<organism evidence="12">
    <name type="scientific">marine sediment metagenome</name>
    <dbReference type="NCBI Taxonomy" id="412755"/>
    <lineage>
        <taxon>unclassified sequences</taxon>
        <taxon>metagenomes</taxon>
        <taxon>ecological metagenomes</taxon>
    </lineage>
</organism>
<evidence type="ECO:0000256" key="10">
    <source>
        <dbReference type="ARBA" id="ARBA00022842"/>
    </source>
</evidence>
<dbReference type="InterPro" id="IPR002156">
    <property type="entry name" value="RNaseH_domain"/>
</dbReference>
<reference evidence="12" key="1">
    <citation type="journal article" date="2014" name="Front. Microbiol.">
        <title>High frequency of phylogenetically diverse reductive dehalogenase-homologous genes in deep subseafloor sedimentary metagenomes.</title>
        <authorList>
            <person name="Kawai M."/>
            <person name="Futagami T."/>
            <person name="Toyoda A."/>
            <person name="Takaki Y."/>
            <person name="Nishi S."/>
            <person name="Hori S."/>
            <person name="Arai W."/>
            <person name="Tsubouchi T."/>
            <person name="Morono Y."/>
            <person name="Uchiyama I."/>
            <person name="Ito T."/>
            <person name="Fujiyama A."/>
            <person name="Inagaki F."/>
            <person name="Takami H."/>
        </authorList>
    </citation>
    <scope>NUCLEOTIDE SEQUENCE</scope>
    <source>
        <strain evidence="12">Expedition CK06-06</strain>
    </source>
</reference>
<evidence type="ECO:0000256" key="1">
    <source>
        <dbReference type="ARBA" id="ARBA00000077"/>
    </source>
</evidence>
<keyword evidence="10" id="KW-0460">Magnesium</keyword>
<dbReference type="InterPro" id="IPR012337">
    <property type="entry name" value="RNaseH-like_sf"/>
</dbReference>
<dbReference type="Pfam" id="PF00075">
    <property type="entry name" value="RNase_H"/>
    <property type="match status" value="1"/>
</dbReference>
<dbReference type="GO" id="GO:0003676">
    <property type="term" value="F:nucleic acid binding"/>
    <property type="evidence" value="ECO:0007669"/>
    <property type="project" value="InterPro"/>
</dbReference>
<dbReference type="InterPro" id="IPR022892">
    <property type="entry name" value="RNaseHI"/>
</dbReference>
<dbReference type="Gene3D" id="3.30.420.10">
    <property type="entry name" value="Ribonuclease H-like superfamily/Ribonuclease H"/>
    <property type="match status" value="1"/>
</dbReference>
<dbReference type="InterPro" id="IPR050092">
    <property type="entry name" value="RNase_H"/>
</dbReference>
<evidence type="ECO:0000259" key="11">
    <source>
        <dbReference type="PROSITE" id="PS50879"/>
    </source>
</evidence>
<evidence type="ECO:0000313" key="12">
    <source>
        <dbReference type="EMBL" id="GAG14160.1"/>
    </source>
</evidence>
<comment type="caution">
    <text evidence="12">The sequence shown here is derived from an EMBL/GenBank/DDBJ whole genome shotgun (WGS) entry which is preliminary data.</text>
</comment>
<feature type="domain" description="RNase H type-1" evidence="11">
    <location>
        <begin position="1"/>
        <end position="147"/>
    </location>
</feature>
<dbReference type="AlphaFoldDB" id="X0V7P4"/>
<dbReference type="GO" id="GO:0046872">
    <property type="term" value="F:metal ion binding"/>
    <property type="evidence" value="ECO:0007669"/>
    <property type="project" value="UniProtKB-KW"/>
</dbReference>
<name>X0V7P4_9ZZZZ</name>
<protein>
    <recommendedName>
        <fullName evidence="5">ribonuclease H</fullName>
        <ecNumber evidence="5">3.1.26.4</ecNumber>
    </recommendedName>
</protein>
<accession>X0V7P4</accession>
<keyword evidence="7" id="KW-0479">Metal-binding</keyword>
<gene>
    <name evidence="12" type="ORF">S01H1_57510</name>
</gene>
<dbReference type="GO" id="GO:0004523">
    <property type="term" value="F:RNA-DNA hybrid ribonuclease activity"/>
    <property type="evidence" value="ECO:0007669"/>
    <property type="project" value="UniProtKB-EC"/>
</dbReference>
<comment type="catalytic activity">
    <reaction evidence="1">
        <text>Endonucleolytic cleavage to 5'-phosphomonoester.</text>
        <dbReference type="EC" id="3.1.26.4"/>
    </reaction>
</comment>
<evidence type="ECO:0000256" key="9">
    <source>
        <dbReference type="ARBA" id="ARBA00022801"/>
    </source>
</evidence>
<dbReference type="PANTHER" id="PTHR10642:SF26">
    <property type="entry name" value="RIBONUCLEASE H1"/>
    <property type="match status" value="1"/>
</dbReference>
<comment type="cofactor">
    <cofactor evidence="2">
        <name>Mg(2+)</name>
        <dbReference type="ChEBI" id="CHEBI:18420"/>
    </cofactor>
</comment>
<dbReference type="EMBL" id="BARS01037507">
    <property type="protein sequence ID" value="GAG14160.1"/>
    <property type="molecule type" value="Genomic_DNA"/>
</dbReference>
<evidence type="ECO:0000256" key="6">
    <source>
        <dbReference type="ARBA" id="ARBA00022722"/>
    </source>
</evidence>
<evidence type="ECO:0000256" key="3">
    <source>
        <dbReference type="ARBA" id="ARBA00005300"/>
    </source>
</evidence>
<evidence type="ECO:0000256" key="2">
    <source>
        <dbReference type="ARBA" id="ARBA00001946"/>
    </source>
</evidence>
<comment type="subunit">
    <text evidence="4">Monomer.</text>
</comment>
<proteinExistence type="inferred from homology"/>
<dbReference type="EC" id="3.1.26.4" evidence="5"/>
<keyword evidence="8" id="KW-0255">Endonuclease</keyword>
<comment type="similarity">
    <text evidence="3">Belongs to the RNase H family.</text>
</comment>